<dbReference type="EMBL" id="JANBPU010000003">
    <property type="protein sequence ID" value="KAJ1921789.1"/>
    <property type="molecule type" value="Genomic_DNA"/>
</dbReference>
<dbReference type="PANTHER" id="PTHR30546:SF23">
    <property type="entry name" value="FLAVOPROTEIN-LIKE PROTEIN YCP4-RELATED"/>
    <property type="match status" value="1"/>
</dbReference>
<comment type="caution">
    <text evidence="3">The sequence shown here is derived from an EMBL/GenBank/DDBJ whole genome shotgun (WGS) entry which is preliminary data.</text>
</comment>
<dbReference type="GO" id="GO:0003955">
    <property type="term" value="F:NAD(P)H dehydrogenase (quinone) activity"/>
    <property type="evidence" value="ECO:0007669"/>
    <property type="project" value="TreeGrafter"/>
</dbReference>
<evidence type="ECO:0000313" key="4">
    <source>
        <dbReference type="Proteomes" id="UP001150538"/>
    </source>
</evidence>
<dbReference type="GO" id="GO:0016020">
    <property type="term" value="C:membrane"/>
    <property type="evidence" value="ECO:0007669"/>
    <property type="project" value="TreeGrafter"/>
</dbReference>
<keyword evidence="4" id="KW-1185">Reference proteome</keyword>
<reference evidence="3" key="1">
    <citation type="submission" date="2022-07" db="EMBL/GenBank/DDBJ databases">
        <title>Phylogenomic reconstructions and comparative analyses of Kickxellomycotina fungi.</title>
        <authorList>
            <person name="Reynolds N.K."/>
            <person name="Stajich J.E."/>
            <person name="Barry K."/>
            <person name="Grigoriev I.V."/>
            <person name="Crous P."/>
            <person name="Smith M.E."/>
        </authorList>
    </citation>
    <scope>NUCLEOTIDE SEQUENCE</scope>
    <source>
        <strain evidence="3">NBRC 100468</strain>
    </source>
</reference>
<name>A0A9W8A713_9FUNG</name>
<dbReference type="Proteomes" id="UP001150538">
    <property type="component" value="Unassembled WGS sequence"/>
</dbReference>
<evidence type="ECO:0008006" key="5">
    <source>
        <dbReference type="Google" id="ProtNLM"/>
    </source>
</evidence>
<feature type="compositionally biased region" description="Basic and acidic residues" evidence="2">
    <location>
        <begin position="197"/>
        <end position="208"/>
    </location>
</feature>
<feature type="region of interest" description="Disordered" evidence="2">
    <location>
        <begin position="195"/>
        <end position="225"/>
    </location>
</feature>
<dbReference type="OrthoDB" id="504689at2759"/>
<gene>
    <name evidence="3" type="ORF">H4219_000523</name>
</gene>
<dbReference type="InterPro" id="IPR029039">
    <property type="entry name" value="Flavoprotein-like_sf"/>
</dbReference>
<sequence length="253" mass="27783">MPRKPLVYVIYYSTFGHLAALGDSLVEGLKANDQVEVKVFQVPEILTEEELRQLQAAPKRSYIPVIKPEQLEEPDGIMMGLPGALAGKMAGIFLSTASQNGGQETTALTFLPVLVHHGIMFVPLGPAIEELKDIDVIHGGSYYGCGTITAGDGSRMPSELENVIARKHGAYFASVVYKHFRNTPKPIVNILPNASVKNEEKPEDHIDDNNNTSQALRESMSPSPRLMRLKSAKQSTATLIMKLKRIFNASKTR</sequence>
<dbReference type="AlphaFoldDB" id="A0A9W8A713"/>
<proteinExistence type="inferred from homology"/>
<organism evidence="3 4">
    <name type="scientific">Mycoemilia scoparia</name>
    <dbReference type="NCBI Taxonomy" id="417184"/>
    <lineage>
        <taxon>Eukaryota</taxon>
        <taxon>Fungi</taxon>
        <taxon>Fungi incertae sedis</taxon>
        <taxon>Zoopagomycota</taxon>
        <taxon>Kickxellomycotina</taxon>
        <taxon>Kickxellomycetes</taxon>
        <taxon>Kickxellales</taxon>
        <taxon>Kickxellaceae</taxon>
        <taxon>Mycoemilia</taxon>
    </lineage>
</organism>
<dbReference type="PANTHER" id="PTHR30546">
    <property type="entry name" value="FLAVODOXIN-RELATED PROTEIN WRBA-RELATED"/>
    <property type="match status" value="1"/>
</dbReference>
<accession>A0A9W8A713</accession>
<dbReference type="Gene3D" id="3.40.50.360">
    <property type="match status" value="2"/>
</dbReference>
<evidence type="ECO:0000256" key="1">
    <source>
        <dbReference type="ARBA" id="ARBA00006961"/>
    </source>
</evidence>
<feature type="compositionally biased region" description="Polar residues" evidence="2">
    <location>
        <begin position="209"/>
        <end position="222"/>
    </location>
</feature>
<evidence type="ECO:0000313" key="3">
    <source>
        <dbReference type="EMBL" id="KAJ1921789.1"/>
    </source>
</evidence>
<evidence type="ECO:0000256" key="2">
    <source>
        <dbReference type="SAM" id="MobiDB-lite"/>
    </source>
</evidence>
<protein>
    <recommendedName>
        <fullName evidence="5">Flavodoxin-like domain-containing protein</fullName>
    </recommendedName>
</protein>
<dbReference type="SUPFAM" id="SSF52218">
    <property type="entry name" value="Flavoproteins"/>
    <property type="match status" value="1"/>
</dbReference>
<comment type="similarity">
    <text evidence="1">Belongs to the WrbA family.</text>
</comment>